<dbReference type="Proteomes" id="UP000230821">
    <property type="component" value="Unassembled WGS sequence"/>
</dbReference>
<gene>
    <name evidence="1" type="ORF">CSA56_13975</name>
</gene>
<name>A0A2G6KBR1_9BACT</name>
<protein>
    <submittedName>
        <fullName evidence="1">Uncharacterized protein</fullName>
    </submittedName>
</protein>
<accession>A0A2G6KBR1</accession>
<evidence type="ECO:0000313" key="2">
    <source>
        <dbReference type="Proteomes" id="UP000230821"/>
    </source>
</evidence>
<evidence type="ECO:0000313" key="1">
    <source>
        <dbReference type="EMBL" id="PIE32800.1"/>
    </source>
</evidence>
<dbReference type="AlphaFoldDB" id="A0A2G6KBR1"/>
<reference evidence="1 2" key="1">
    <citation type="submission" date="2017-10" db="EMBL/GenBank/DDBJ databases">
        <title>Novel microbial diversity and functional potential in the marine mammal oral microbiome.</title>
        <authorList>
            <person name="Dudek N.K."/>
            <person name="Sun C.L."/>
            <person name="Burstein D."/>
            <person name="Kantor R.S."/>
            <person name="Aliaga Goltsman D.S."/>
            <person name="Bik E.M."/>
            <person name="Thomas B.C."/>
            <person name="Banfield J.F."/>
            <person name="Relman D.A."/>
        </authorList>
    </citation>
    <scope>NUCLEOTIDE SEQUENCE [LARGE SCALE GENOMIC DNA]</scope>
    <source>
        <strain evidence="1">DOLJORAL78_47_16</strain>
    </source>
</reference>
<dbReference type="EMBL" id="PDSK01000107">
    <property type="protein sequence ID" value="PIE32800.1"/>
    <property type="molecule type" value="Genomic_DNA"/>
</dbReference>
<organism evidence="1 2">
    <name type="scientific">candidate division KSB3 bacterium</name>
    <dbReference type="NCBI Taxonomy" id="2044937"/>
    <lineage>
        <taxon>Bacteria</taxon>
        <taxon>candidate division KSB3</taxon>
    </lineage>
</organism>
<proteinExistence type="predicted"/>
<comment type="caution">
    <text evidence="1">The sequence shown here is derived from an EMBL/GenBank/DDBJ whole genome shotgun (WGS) entry which is preliminary data.</text>
</comment>
<sequence>MVTPFDTKIVYQSHIYKIRSNNHEILHPFLLLEVLTSPIVKKQIFAKRFTQDIIDTLGGRIHELVLPIQKSEKVRREIIENVQTVIGHKNAARELSRKTILSVAPVGDR</sequence>